<dbReference type="Pfam" id="PF03466">
    <property type="entry name" value="LysR_substrate"/>
    <property type="match status" value="1"/>
</dbReference>
<keyword evidence="2" id="KW-0805">Transcription regulation</keyword>
<dbReference type="PANTHER" id="PTHR30346">
    <property type="entry name" value="TRANSCRIPTIONAL DUAL REGULATOR HCAR-RELATED"/>
    <property type="match status" value="1"/>
</dbReference>
<feature type="domain" description="HTH lysR-type" evidence="5">
    <location>
        <begin position="2"/>
        <end position="59"/>
    </location>
</feature>
<comment type="caution">
    <text evidence="6">The sequence shown here is derived from an EMBL/GenBank/DDBJ whole genome shotgun (WGS) entry which is preliminary data.</text>
</comment>
<keyword evidence="7" id="KW-1185">Reference proteome</keyword>
<dbReference type="RefSeq" id="WP_184150775.1">
    <property type="nucleotide sequence ID" value="NZ_JACHKA010000001.1"/>
</dbReference>
<keyword evidence="3 6" id="KW-0238">DNA-binding</keyword>
<name>A0ABR6NCI8_9SPHN</name>
<reference evidence="6 7" key="1">
    <citation type="submission" date="2020-08" db="EMBL/GenBank/DDBJ databases">
        <title>Exploring microbial biodiversity for novel pathways involved in the catabolism of aromatic compounds derived from lignin.</title>
        <authorList>
            <person name="Elkins J."/>
        </authorList>
    </citation>
    <scope>NUCLEOTIDE SEQUENCE [LARGE SCALE GENOMIC DNA]</scope>
    <source>
        <strain evidence="6 7">B1D3A</strain>
    </source>
</reference>
<accession>A0ABR6NCI8</accession>
<gene>
    <name evidence="6" type="ORF">HNP60_000952</name>
</gene>
<evidence type="ECO:0000256" key="3">
    <source>
        <dbReference type="ARBA" id="ARBA00023125"/>
    </source>
</evidence>
<evidence type="ECO:0000313" key="6">
    <source>
        <dbReference type="EMBL" id="MBB5984978.1"/>
    </source>
</evidence>
<dbReference type="Proteomes" id="UP001138540">
    <property type="component" value="Unassembled WGS sequence"/>
</dbReference>
<evidence type="ECO:0000313" key="7">
    <source>
        <dbReference type="Proteomes" id="UP001138540"/>
    </source>
</evidence>
<dbReference type="SUPFAM" id="SSF46785">
    <property type="entry name" value="Winged helix' DNA-binding domain"/>
    <property type="match status" value="1"/>
</dbReference>
<keyword evidence="4" id="KW-0804">Transcription</keyword>
<dbReference type="PRINTS" id="PR00039">
    <property type="entry name" value="HTHLYSR"/>
</dbReference>
<dbReference type="InterPro" id="IPR005119">
    <property type="entry name" value="LysR_subst-bd"/>
</dbReference>
<protein>
    <submittedName>
        <fullName evidence="6">DNA-binding transcriptional LysR family regulator</fullName>
    </submittedName>
</protein>
<dbReference type="InterPro" id="IPR036388">
    <property type="entry name" value="WH-like_DNA-bd_sf"/>
</dbReference>
<dbReference type="CDD" id="cd05466">
    <property type="entry name" value="PBP2_LTTR_substrate"/>
    <property type="match status" value="1"/>
</dbReference>
<dbReference type="Pfam" id="PF00126">
    <property type="entry name" value="HTH_1"/>
    <property type="match status" value="1"/>
</dbReference>
<comment type="similarity">
    <text evidence="1">Belongs to the LysR transcriptional regulatory family.</text>
</comment>
<dbReference type="Gene3D" id="3.40.190.10">
    <property type="entry name" value="Periplasmic binding protein-like II"/>
    <property type="match status" value="2"/>
</dbReference>
<evidence type="ECO:0000256" key="1">
    <source>
        <dbReference type="ARBA" id="ARBA00009437"/>
    </source>
</evidence>
<sequence length="298" mass="32669">MLDRYLLRYFLAVVDQGNFSRAAALCHVSQPTLSVGIAKLENELGAPLFLRSSQRVELTAAGARFLVHARRIESEYNLAERALADVQPARRLRIGWLSSVPSDRLAAALGVGRGERPGSQIEIVEGNERDIHAHLARGRIDLAVSIIRPGETRFREEAILEEGYRLAMPAGHKLAQQSVLTAEALASETMIVRRHCEALAATSRHFTERGVRPFFAMRSTNDERVLAMVAAGLGITVMPESHAHEGVVRPLLAGFDLRRTIGFLFGPHGDPPALADPPFLDALRTALRTARVGAREPL</sequence>
<evidence type="ECO:0000259" key="5">
    <source>
        <dbReference type="PROSITE" id="PS50931"/>
    </source>
</evidence>
<dbReference type="EMBL" id="JACHKA010000001">
    <property type="protein sequence ID" value="MBB5984978.1"/>
    <property type="molecule type" value="Genomic_DNA"/>
</dbReference>
<dbReference type="GO" id="GO:0003677">
    <property type="term" value="F:DNA binding"/>
    <property type="evidence" value="ECO:0007669"/>
    <property type="project" value="UniProtKB-KW"/>
</dbReference>
<proteinExistence type="inferred from homology"/>
<dbReference type="PANTHER" id="PTHR30346:SF28">
    <property type="entry name" value="HTH-TYPE TRANSCRIPTIONAL REGULATOR CYNR"/>
    <property type="match status" value="1"/>
</dbReference>
<dbReference type="PROSITE" id="PS50931">
    <property type="entry name" value="HTH_LYSR"/>
    <property type="match status" value="1"/>
</dbReference>
<dbReference type="Gene3D" id="1.10.10.10">
    <property type="entry name" value="Winged helix-like DNA-binding domain superfamily/Winged helix DNA-binding domain"/>
    <property type="match status" value="1"/>
</dbReference>
<evidence type="ECO:0000256" key="2">
    <source>
        <dbReference type="ARBA" id="ARBA00023015"/>
    </source>
</evidence>
<dbReference type="InterPro" id="IPR000847">
    <property type="entry name" value="LysR_HTH_N"/>
</dbReference>
<dbReference type="SUPFAM" id="SSF53850">
    <property type="entry name" value="Periplasmic binding protein-like II"/>
    <property type="match status" value="1"/>
</dbReference>
<organism evidence="6 7">
    <name type="scientific">Sphingobium lignivorans</name>
    <dbReference type="NCBI Taxonomy" id="2735886"/>
    <lineage>
        <taxon>Bacteria</taxon>
        <taxon>Pseudomonadati</taxon>
        <taxon>Pseudomonadota</taxon>
        <taxon>Alphaproteobacteria</taxon>
        <taxon>Sphingomonadales</taxon>
        <taxon>Sphingomonadaceae</taxon>
        <taxon>Sphingobium</taxon>
    </lineage>
</organism>
<dbReference type="InterPro" id="IPR036390">
    <property type="entry name" value="WH_DNA-bd_sf"/>
</dbReference>
<evidence type="ECO:0000256" key="4">
    <source>
        <dbReference type="ARBA" id="ARBA00023163"/>
    </source>
</evidence>